<dbReference type="AlphaFoldDB" id="A0A2P2QZM0"/>
<dbReference type="EMBL" id="GGEC01091923">
    <property type="protein sequence ID" value="MBX72407.1"/>
    <property type="molecule type" value="Transcribed_RNA"/>
</dbReference>
<name>A0A2P2QZM0_RHIMU</name>
<reference evidence="1" key="1">
    <citation type="submission" date="2018-02" db="EMBL/GenBank/DDBJ databases">
        <title>Rhizophora mucronata_Transcriptome.</title>
        <authorList>
            <person name="Meera S.P."/>
            <person name="Sreeshan A."/>
            <person name="Augustine A."/>
        </authorList>
    </citation>
    <scope>NUCLEOTIDE SEQUENCE</scope>
    <source>
        <tissue evidence="1">Leaf</tissue>
    </source>
</reference>
<accession>A0A2P2QZM0</accession>
<protein>
    <submittedName>
        <fullName evidence="1">Uncharacterized protein</fullName>
    </submittedName>
</protein>
<proteinExistence type="predicted"/>
<organism evidence="1">
    <name type="scientific">Rhizophora mucronata</name>
    <name type="common">Asiatic mangrove</name>
    <dbReference type="NCBI Taxonomy" id="61149"/>
    <lineage>
        <taxon>Eukaryota</taxon>
        <taxon>Viridiplantae</taxon>
        <taxon>Streptophyta</taxon>
        <taxon>Embryophyta</taxon>
        <taxon>Tracheophyta</taxon>
        <taxon>Spermatophyta</taxon>
        <taxon>Magnoliopsida</taxon>
        <taxon>eudicotyledons</taxon>
        <taxon>Gunneridae</taxon>
        <taxon>Pentapetalae</taxon>
        <taxon>rosids</taxon>
        <taxon>fabids</taxon>
        <taxon>Malpighiales</taxon>
        <taxon>Rhizophoraceae</taxon>
        <taxon>Rhizophora</taxon>
    </lineage>
</organism>
<sequence>MGSQTSHLISPLLPSYGPSALELVPTKTCFS</sequence>
<evidence type="ECO:0000313" key="1">
    <source>
        <dbReference type="EMBL" id="MBX72407.1"/>
    </source>
</evidence>